<dbReference type="Proteomes" id="UP000193334">
    <property type="component" value="Chromosome"/>
</dbReference>
<evidence type="ECO:0000259" key="4">
    <source>
        <dbReference type="SMART" id="SM00560"/>
    </source>
</evidence>
<evidence type="ECO:0000256" key="3">
    <source>
        <dbReference type="SAM" id="SignalP"/>
    </source>
</evidence>
<dbReference type="SUPFAM" id="SSF49899">
    <property type="entry name" value="Concanavalin A-like lectins/glucanases"/>
    <property type="match status" value="1"/>
</dbReference>
<dbReference type="EMBL" id="CP021023">
    <property type="protein sequence ID" value="ARN57857.1"/>
    <property type="molecule type" value="Genomic_DNA"/>
</dbReference>
<name>A0A1W6LQ12_9BACT</name>
<feature type="signal peptide" evidence="3">
    <location>
        <begin position="1"/>
        <end position="19"/>
    </location>
</feature>
<reference evidence="6" key="1">
    <citation type="submission" date="2017-04" db="EMBL/GenBank/DDBJ databases">
        <title>Comparative genomics and description of representatives of a novel lineage of planctomycetes thriving in anoxic sediments.</title>
        <authorList>
            <person name="Spring S."/>
            <person name="Bunk B."/>
            <person name="Sproer C."/>
        </authorList>
    </citation>
    <scope>NUCLEOTIDE SEQUENCE [LARGE SCALE GENOMIC DNA]</scope>
    <source>
        <strain evidence="6">ST-PulAB-D4</strain>
    </source>
</reference>
<dbReference type="RefSeq" id="WP_085756474.1">
    <property type="nucleotide sequence ID" value="NZ_CP021023.1"/>
</dbReference>
<dbReference type="SMART" id="SM00560">
    <property type="entry name" value="LamGL"/>
    <property type="match status" value="1"/>
</dbReference>
<keyword evidence="1 3" id="KW-0732">Signal</keyword>
<keyword evidence="6" id="KW-1185">Reference proteome</keyword>
<evidence type="ECO:0000256" key="1">
    <source>
        <dbReference type="ARBA" id="ARBA00022729"/>
    </source>
</evidence>
<gene>
    <name evidence="5" type="ORF">STSP1_02283</name>
</gene>
<evidence type="ECO:0000313" key="6">
    <source>
        <dbReference type="Proteomes" id="UP000193334"/>
    </source>
</evidence>
<dbReference type="Gene3D" id="2.60.120.200">
    <property type="match status" value="1"/>
</dbReference>
<feature type="domain" description="LamG-like jellyroll fold" evidence="4">
    <location>
        <begin position="338"/>
        <end position="477"/>
    </location>
</feature>
<dbReference type="InterPro" id="IPR006558">
    <property type="entry name" value="LamG-like"/>
</dbReference>
<dbReference type="Gene3D" id="2.60.40.10">
    <property type="entry name" value="Immunoglobulins"/>
    <property type="match status" value="1"/>
</dbReference>
<evidence type="ECO:0000256" key="2">
    <source>
        <dbReference type="ARBA" id="ARBA00023157"/>
    </source>
</evidence>
<protein>
    <recommendedName>
        <fullName evidence="4">LamG-like jellyroll fold domain-containing protein</fullName>
    </recommendedName>
</protein>
<dbReference type="KEGG" id="pbp:STSP1_02283"/>
<dbReference type="STRING" id="1941349.STSP1_02283"/>
<organism evidence="5 6">
    <name type="scientific">Sedimentisphaera salicampi</name>
    <dbReference type="NCBI Taxonomy" id="1941349"/>
    <lineage>
        <taxon>Bacteria</taxon>
        <taxon>Pseudomonadati</taxon>
        <taxon>Planctomycetota</taxon>
        <taxon>Phycisphaerae</taxon>
        <taxon>Sedimentisphaerales</taxon>
        <taxon>Sedimentisphaeraceae</taxon>
        <taxon>Sedimentisphaera</taxon>
    </lineage>
</organism>
<feature type="chain" id="PRO_5012664542" description="LamG-like jellyroll fold domain-containing protein" evidence="3">
    <location>
        <begin position="20"/>
        <end position="536"/>
    </location>
</feature>
<dbReference type="InterPro" id="IPR013783">
    <property type="entry name" value="Ig-like_fold"/>
</dbReference>
<proteinExistence type="predicted"/>
<evidence type="ECO:0000313" key="5">
    <source>
        <dbReference type="EMBL" id="ARN57857.1"/>
    </source>
</evidence>
<accession>A0A1W6LQ12</accession>
<keyword evidence="2" id="KW-1015">Disulfide bond</keyword>
<dbReference type="AlphaFoldDB" id="A0A1W6LQ12"/>
<dbReference type="Pfam" id="PF13385">
    <property type="entry name" value="Laminin_G_3"/>
    <property type="match status" value="1"/>
</dbReference>
<dbReference type="InterPro" id="IPR013320">
    <property type="entry name" value="ConA-like_dom_sf"/>
</dbReference>
<sequence precursor="true">MKKMLIVLMCFGCIYAAKGADLLENWQFDDGLEDWEHTSNNRWHHHLETEGDLNYFRFGWTNGLKIWQNMGTFEEDTIYRMRVRAKNWDGKCEALKLGFKDQTTGIMVVDDEKWFEYGGDNKWPDPNAVYPWEDFGTELDTSNHPEIVGNSMLTVITLSDYEDPWGQWCWLALDYVSVVPDKPKVMVQPLDDIAAPDAEFSVGVASYSQVHYQWYISDDDIVGDDTPVGTDSETLVLTDVPSSDAGKKVYCTVTNEETAASDTSEMALLGVKTKMAHWKFEDNLNDDTPNGYDGTLYAPYSPAFTSNGLDGSAIEFTQTEPNRVVIEGSEDDFNNYQGGLTVSAWVNTSYTDDWQIIAAKDDRDIDWSGWYLGINDSQQATFSFRGNSASTGSTDLADGQWHMVTAAYNPETMEQKLYVDGLQDAETVVLEDAPAKNPQGEVPVVIGAENMYSDGPRLPFYGLMDDVRIYNYAKGPYEVVDIYNDVTEPDRIFCIEDDIPALDTTGPDGQPDCKVDILDFAALSADWMSSGLYPVD</sequence>